<evidence type="ECO:0000256" key="1">
    <source>
        <dbReference type="ARBA" id="ARBA00004167"/>
    </source>
</evidence>
<evidence type="ECO:0000313" key="16">
    <source>
        <dbReference type="Proteomes" id="UP000269221"/>
    </source>
</evidence>
<dbReference type="Proteomes" id="UP000269221">
    <property type="component" value="Unassembled WGS sequence"/>
</dbReference>
<dbReference type="InterPro" id="IPR013806">
    <property type="entry name" value="Kringle-like"/>
</dbReference>
<dbReference type="STRING" id="333673.A0A3M0KCN2"/>
<dbReference type="SMART" id="SM00458">
    <property type="entry name" value="RICIN"/>
    <property type="match status" value="1"/>
</dbReference>
<feature type="domain" description="C-type lectin" evidence="13">
    <location>
        <begin position="622"/>
        <end position="695"/>
    </location>
</feature>
<feature type="domain" description="C-type lectin" evidence="13">
    <location>
        <begin position="720"/>
        <end position="837"/>
    </location>
</feature>
<dbReference type="PRINTS" id="PR00013">
    <property type="entry name" value="FNTYPEII"/>
</dbReference>
<accession>A0A3M0KCN2</accession>
<dbReference type="CDD" id="cd00037">
    <property type="entry name" value="CLECT"/>
    <property type="match status" value="7"/>
</dbReference>
<dbReference type="InterPro" id="IPR036943">
    <property type="entry name" value="FN_type2_sf"/>
</dbReference>
<dbReference type="Gene3D" id="2.10.10.10">
    <property type="entry name" value="Fibronectin, type II, collagen-binding"/>
    <property type="match status" value="1"/>
</dbReference>
<dbReference type="InterPro" id="IPR050111">
    <property type="entry name" value="C-type_lectin/snaclec_domain"/>
</dbReference>
<feature type="domain" description="C-type lectin" evidence="13">
    <location>
        <begin position="121"/>
        <end position="218"/>
    </location>
</feature>
<dbReference type="OrthoDB" id="6356110at2759"/>
<gene>
    <name evidence="15" type="ORF">DUI87_18103</name>
</gene>
<dbReference type="InterPro" id="IPR000772">
    <property type="entry name" value="Ricin_B_lectin"/>
</dbReference>
<dbReference type="SMART" id="SM00059">
    <property type="entry name" value="FN2"/>
    <property type="match status" value="1"/>
</dbReference>
<dbReference type="Pfam" id="PF24562">
    <property type="entry name" value="CysR_MRC2_N"/>
    <property type="match status" value="1"/>
</dbReference>
<dbReference type="Gene3D" id="3.10.100.10">
    <property type="entry name" value="Mannose-Binding Protein A, subunit A"/>
    <property type="match status" value="9"/>
</dbReference>
<name>A0A3M0KCN2_HIRRU</name>
<feature type="domain" description="Fibronectin type-II" evidence="14">
    <location>
        <begin position="572"/>
        <end position="620"/>
    </location>
</feature>
<keyword evidence="9" id="KW-0675">Receptor</keyword>
<evidence type="ECO:0000256" key="11">
    <source>
        <dbReference type="PROSITE-ProRule" id="PRU00479"/>
    </source>
</evidence>
<evidence type="ECO:0000256" key="5">
    <source>
        <dbReference type="ARBA" id="ARBA00022737"/>
    </source>
</evidence>
<dbReference type="CDD" id="cd23407">
    <property type="entry name" value="beta-trefoil_Ricin_MRC1"/>
    <property type="match status" value="1"/>
</dbReference>
<feature type="domain" description="C-type lectin" evidence="13">
    <location>
        <begin position="983"/>
        <end position="1103"/>
    </location>
</feature>
<dbReference type="PROSITE" id="PS50231">
    <property type="entry name" value="RICIN_B_LECTIN"/>
    <property type="match status" value="1"/>
</dbReference>
<keyword evidence="2" id="KW-0254">Endocytosis</keyword>
<organism evidence="15 16">
    <name type="scientific">Hirundo rustica rustica</name>
    <dbReference type="NCBI Taxonomy" id="333673"/>
    <lineage>
        <taxon>Eukaryota</taxon>
        <taxon>Metazoa</taxon>
        <taxon>Chordata</taxon>
        <taxon>Craniata</taxon>
        <taxon>Vertebrata</taxon>
        <taxon>Euteleostomi</taxon>
        <taxon>Archelosauria</taxon>
        <taxon>Archosauria</taxon>
        <taxon>Dinosauria</taxon>
        <taxon>Saurischia</taxon>
        <taxon>Theropoda</taxon>
        <taxon>Coelurosauria</taxon>
        <taxon>Aves</taxon>
        <taxon>Neognathae</taxon>
        <taxon>Neoaves</taxon>
        <taxon>Telluraves</taxon>
        <taxon>Australaves</taxon>
        <taxon>Passeriformes</taxon>
        <taxon>Sylvioidea</taxon>
        <taxon>Hirundinidae</taxon>
        <taxon>Hirundo</taxon>
    </lineage>
</organism>
<feature type="transmembrane region" description="Helical" evidence="12">
    <location>
        <begin position="1580"/>
        <end position="1602"/>
    </location>
</feature>
<dbReference type="SUPFAM" id="SSF50370">
    <property type="entry name" value="Ricin B-like lectins"/>
    <property type="match status" value="1"/>
</dbReference>
<dbReference type="FunFam" id="3.10.100.10:FF:000030">
    <property type="entry name" value="Mannose receptor C-type 1"/>
    <property type="match status" value="1"/>
</dbReference>
<dbReference type="GO" id="GO:0016020">
    <property type="term" value="C:membrane"/>
    <property type="evidence" value="ECO:0007669"/>
    <property type="project" value="UniProtKB-SubCell"/>
</dbReference>
<keyword evidence="16" id="KW-1185">Reference proteome</keyword>
<dbReference type="PANTHER" id="PTHR22803">
    <property type="entry name" value="MANNOSE, PHOSPHOLIPASE, LECTIN RECEPTOR RELATED"/>
    <property type="match status" value="1"/>
</dbReference>
<dbReference type="InterPro" id="IPR018378">
    <property type="entry name" value="C-type_lectin_CS"/>
</dbReference>
<dbReference type="PROSITE" id="PS51092">
    <property type="entry name" value="FN2_2"/>
    <property type="match status" value="1"/>
</dbReference>
<keyword evidence="6 12" id="KW-1133">Transmembrane helix</keyword>
<dbReference type="InterPro" id="IPR016186">
    <property type="entry name" value="C-type_lectin-like/link_sf"/>
</dbReference>
<feature type="domain" description="C-type lectin" evidence="13">
    <location>
        <begin position="1308"/>
        <end position="1419"/>
    </location>
</feature>
<dbReference type="SMART" id="SM00034">
    <property type="entry name" value="CLECT"/>
    <property type="match status" value="8"/>
</dbReference>
<protein>
    <recommendedName>
        <fullName evidence="17">Macrophage mannose receptor 1</fullName>
    </recommendedName>
</protein>
<evidence type="ECO:0000259" key="14">
    <source>
        <dbReference type="PROSITE" id="PS51092"/>
    </source>
</evidence>
<evidence type="ECO:0000256" key="3">
    <source>
        <dbReference type="ARBA" id="ARBA00022692"/>
    </source>
</evidence>
<sequence>MPQSTLIKPEANYKLDYQLTNDGWIIYENKQYYFSKERVHMEEARRICQKNFADLVVIEKESKRRFLWQYIYTKHRGSSYFIGLVVSFDQRFRWLDDTPVNYVAWAPNEPNFANNDENCVIMSEDFAFLTFHLKDVASESWIGLNDINSEGTYLWTDGSVFDYSRWARGFPFRDKYTVVDRKYITIQTDCIIMTKRSVDEAGLWENTDCELKKSYICQMDSEPELFHPTSAPDSDFVHYGNSSYLIIPSKMNWEEARKACKEKSSELASIFDYYSNIFLQLQAVQYGESLWIGLKSNVLETVSSCSVCCCLKKETNPQLTTADPNLSQSCNYVGDISNHLPFVILQVVKTFSVDLLVLIITFATSGQLLWQDNSALDFVNWGDGQPSVDELAFCVELSAATGYWSVCPCSSQAGFICKKPKTILEAAGNVEDKEIFLIFNEDTKFCLIAQSSEAVTTATCKKNNDLQKFRWVSDHQLMSVAFAQCLGVPYKRNQAKISLYPCNKKSEFQKWECRSAALSIQGEDLFLSAGKKRENIALKTASEATDKWKIYGTTDDLCSQRHEDLFTLLGNSNGAPCAFPFLLSGRWYAECTAAGRSDGLFWCATTPDFDQDHLYGFCPAADLIDNKRSSLWIGLNNLNLNSGWQWSGGFPFRYFNWAPGSPEPEPEKLCGVLNPRRDAKWENQPCELKLGYICKKENSTKDPLVLPSEPVKCPEGWLPYGGHCFMVHRDPKEWKEALSSCNESNGNLASIHNPEEHGFILSRLGYRAVDELWIGLNDLKIQMYFEWSDGTPVTYTKWLPGEPTHELTGQEDCVVMAGKDGYWADSACDRKLGYICRRDPLQGVSGTAKTDPACLKAGVVWLDSAQEERDLGALVTAAEHEPAVCPGGQEGQWHPGLDQEWCGQQEQRGHSFPVLCTGQVTPSVLCPVLGPQFRKDVEMLERIQRMVKDLENKPYEERLRELGLFSLEKRTLRGDFIILYNFLKGGCIQGFVREEDQKKTWFEARDFCREIGGDLAAIRNEDEKTVIENLIQKKSPSFQLFWIGLQFFDPDGGLSWSDGSPVIYKAGNYFYDNEIQGCGAIRENSSPSWIKEHCEYSHNWICEIKKGLWNDVNCGFSNGYICERHRSFINATLPSAVPSTPGGCPADWILFKNKCYKFFGTGYDYWSSGRKVCRSLGGDLASIPNEQVQAFLTYHLKDVSNDVWIGLNDLLHELSFVWSDGSAVSYTNWDKDSPKLVEPILYDSLHPEDGLNRQQFDCVSLKRSPADDTGKWNNEECYNYRGYICQKDSDPGLFKSPATVLDFGFDPSSGFSYSVTHSKMNWEEAHQKCNNNASELVSILNPYSQALLFLLAKEYGEPLWIGLNSNMTNGKYQWIDKWSLVYSKWASGEPKQTLACVYLDTDGTWKTASCEEKFFSVCKNSDVMAPTEPPQVPGKCPESRGHKSWIPFSGYCYYFEASKKRSWSQAHEECARLGADLVSVGDYSETNFLAETIKILHGKSLNFWIGLKKVGREQWVWMDKSAMDFVNWEVGEPSNKRLKNCGELCALTGFWNTNICSFKKGYICKKVKKEKMEKALSAGIIWLFILLALSIAGAGSVIYFCLRRKRQNLPDISARMSGSEATVDIQEKDAHPDM</sequence>
<dbReference type="InterPro" id="IPR000562">
    <property type="entry name" value="FN_type2_dom"/>
</dbReference>
<evidence type="ECO:0000256" key="4">
    <source>
        <dbReference type="ARBA" id="ARBA00022729"/>
    </source>
</evidence>
<feature type="disulfide bond" evidence="11">
    <location>
        <begin position="591"/>
        <end position="618"/>
    </location>
</feature>
<feature type="domain" description="C-type lectin" evidence="13">
    <location>
        <begin position="239"/>
        <end position="418"/>
    </location>
</feature>
<keyword evidence="3 12" id="KW-0812">Transmembrane</keyword>
<proteinExistence type="predicted"/>
<evidence type="ECO:0000256" key="2">
    <source>
        <dbReference type="ARBA" id="ARBA00022583"/>
    </source>
</evidence>
<evidence type="ECO:0000313" key="15">
    <source>
        <dbReference type="EMBL" id="RMC04927.1"/>
    </source>
</evidence>
<evidence type="ECO:0008006" key="17">
    <source>
        <dbReference type="Google" id="ProtNLM"/>
    </source>
</evidence>
<keyword evidence="5" id="KW-0677">Repeat</keyword>
<dbReference type="FunFam" id="3.10.100.10:FF:000016">
    <property type="entry name" value="macrophage mannose receptor 1"/>
    <property type="match status" value="1"/>
</dbReference>
<dbReference type="SUPFAM" id="SSF57440">
    <property type="entry name" value="Kringle-like"/>
    <property type="match status" value="1"/>
</dbReference>
<dbReference type="Pfam" id="PF00040">
    <property type="entry name" value="fn2"/>
    <property type="match status" value="1"/>
</dbReference>
<keyword evidence="7 12" id="KW-0472">Membrane</keyword>
<evidence type="ECO:0000259" key="13">
    <source>
        <dbReference type="PROSITE" id="PS50041"/>
    </source>
</evidence>
<dbReference type="CDD" id="cd00062">
    <property type="entry name" value="FN2"/>
    <property type="match status" value="1"/>
</dbReference>
<dbReference type="PROSITE" id="PS00615">
    <property type="entry name" value="C_TYPE_LECTIN_1"/>
    <property type="match status" value="3"/>
</dbReference>
<dbReference type="GO" id="GO:0006897">
    <property type="term" value="P:endocytosis"/>
    <property type="evidence" value="ECO:0007669"/>
    <property type="project" value="UniProtKB-KW"/>
</dbReference>
<dbReference type="EMBL" id="QRBI01000123">
    <property type="protein sequence ID" value="RMC04927.1"/>
    <property type="molecule type" value="Genomic_DNA"/>
</dbReference>
<dbReference type="SUPFAM" id="SSF56436">
    <property type="entry name" value="C-type lectin-like"/>
    <property type="match status" value="9"/>
</dbReference>
<feature type="domain" description="C-type lectin" evidence="13">
    <location>
        <begin position="1448"/>
        <end position="1565"/>
    </location>
</feature>
<dbReference type="FunFam" id="2.80.10.50:FF:000032">
    <property type="entry name" value="macrophage mannose receptor 1"/>
    <property type="match status" value="1"/>
</dbReference>
<dbReference type="InterPro" id="IPR016187">
    <property type="entry name" value="CTDL_fold"/>
</dbReference>
<dbReference type="FunFam" id="3.10.100.10:FF:000031">
    <property type="entry name" value="macrophage mannose receptor 1"/>
    <property type="match status" value="1"/>
</dbReference>
<evidence type="ECO:0000256" key="8">
    <source>
        <dbReference type="ARBA" id="ARBA00023157"/>
    </source>
</evidence>
<keyword evidence="10" id="KW-0325">Glycoprotein</keyword>
<dbReference type="FunFam" id="3.10.100.10:FF:000025">
    <property type="entry name" value="Mannose receptor C-type 1"/>
    <property type="match status" value="1"/>
</dbReference>
<comment type="caution">
    <text evidence="15">The sequence shown here is derived from an EMBL/GenBank/DDBJ whole genome shotgun (WGS) entry which is preliminary data.</text>
</comment>
<dbReference type="InterPro" id="IPR035992">
    <property type="entry name" value="Ricin_B-like_lectins"/>
</dbReference>
<evidence type="ECO:0000256" key="12">
    <source>
        <dbReference type="SAM" id="Phobius"/>
    </source>
</evidence>
<evidence type="ECO:0000256" key="7">
    <source>
        <dbReference type="ARBA" id="ARBA00023136"/>
    </source>
</evidence>
<dbReference type="PROSITE" id="PS50041">
    <property type="entry name" value="C_TYPE_LECTIN_2"/>
    <property type="match status" value="9"/>
</dbReference>
<comment type="subcellular location">
    <subcellularLocation>
        <location evidence="1">Membrane</location>
        <topology evidence="1">Single-pass membrane protein</topology>
    </subcellularLocation>
</comment>
<evidence type="ECO:0000256" key="6">
    <source>
        <dbReference type="ARBA" id="ARBA00022989"/>
    </source>
</evidence>
<reference evidence="15 16" key="1">
    <citation type="submission" date="2018-07" db="EMBL/GenBank/DDBJ databases">
        <title>A high quality draft genome assembly of the barn swallow (H. rustica rustica).</title>
        <authorList>
            <person name="Formenti G."/>
            <person name="Chiara M."/>
            <person name="Poveda L."/>
            <person name="Francoijs K.-J."/>
            <person name="Bonisoli-Alquati A."/>
            <person name="Canova L."/>
            <person name="Gianfranceschi L."/>
            <person name="Horner D.S."/>
            <person name="Saino N."/>
        </authorList>
    </citation>
    <scope>NUCLEOTIDE SEQUENCE [LARGE SCALE GENOMIC DNA]</scope>
    <source>
        <strain evidence="15">Chelidonia</strain>
        <tissue evidence="15">Blood</tissue>
    </source>
</reference>
<dbReference type="PRINTS" id="PR01504">
    <property type="entry name" value="PNCREATITSAP"/>
</dbReference>
<feature type="domain" description="C-type lectin" evidence="13">
    <location>
        <begin position="27"/>
        <end position="120"/>
    </location>
</feature>
<dbReference type="FunFam" id="2.10.10.10:FF:000001">
    <property type="entry name" value="Fibronectin 1a isoform 1"/>
    <property type="match status" value="1"/>
</dbReference>
<keyword evidence="4" id="KW-0732">Signal</keyword>
<dbReference type="Gene3D" id="2.80.10.50">
    <property type="match status" value="1"/>
</dbReference>
<dbReference type="GO" id="GO:0031012">
    <property type="term" value="C:extracellular matrix"/>
    <property type="evidence" value="ECO:0007669"/>
    <property type="project" value="UniProtKB-ARBA"/>
</dbReference>
<feature type="domain" description="C-type lectin" evidence="13">
    <location>
        <begin position="1151"/>
        <end position="1286"/>
    </location>
</feature>
<evidence type="ECO:0000256" key="9">
    <source>
        <dbReference type="ARBA" id="ARBA00023170"/>
    </source>
</evidence>
<keyword evidence="8 11" id="KW-1015">Disulfide bond</keyword>
<dbReference type="Pfam" id="PF00059">
    <property type="entry name" value="Lectin_C"/>
    <property type="match status" value="10"/>
</dbReference>
<dbReference type="InterPro" id="IPR001304">
    <property type="entry name" value="C-type_lectin-like"/>
</dbReference>
<feature type="disulfide bond" evidence="11">
    <location>
        <begin position="577"/>
        <end position="603"/>
    </location>
</feature>
<evidence type="ECO:0000256" key="10">
    <source>
        <dbReference type="ARBA" id="ARBA00023180"/>
    </source>
</evidence>